<protein>
    <submittedName>
        <fullName evidence="2">Uncharacterized protein</fullName>
    </submittedName>
</protein>
<keyword evidence="3" id="KW-1185">Reference proteome</keyword>
<evidence type="ECO:0000313" key="2">
    <source>
        <dbReference type="EMBL" id="CAF1691919.1"/>
    </source>
</evidence>
<organism evidence="2 3">
    <name type="scientific">Adineta ricciae</name>
    <name type="common">Rotifer</name>
    <dbReference type="NCBI Taxonomy" id="249248"/>
    <lineage>
        <taxon>Eukaryota</taxon>
        <taxon>Metazoa</taxon>
        <taxon>Spiralia</taxon>
        <taxon>Gnathifera</taxon>
        <taxon>Rotifera</taxon>
        <taxon>Eurotatoria</taxon>
        <taxon>Bdelloidea</taxon>
        <taxon>Adinetida</taxon>
        <taxon>Adinetidae</taxon>
        <taxon>Adineta</taxon>
    </lineage>
</organism>
<feature type="region of interest" description="Disordered" evidence="1">
    <location>
        <begin position="90"/>
        <end position="112"/>
    </location>
</feature>
<dbReference type="EMBL" id="CAJNOR010022295">
    <property type="protein sequence ID" value="CAF1691919.1"/>
    <property type="molecule type" value="Genomic_DNA"/>
</dbReference>
<feature type="compositionally biased region" description="Acidic residues" evidence="1">
    <location>
        <begin position="103"/>
        <end position="112"/>
    </location>
</feature>
<name>A0A816HUW0_ADIRI</name>
<dbReference type="AlphaFoldDB" id="A0A816HUW0"/>
<accession>A0A816HUW0</accession>
<evidence type="ECO:0000313" key="3">
    <source>
        <dbReference type="Proteomes" id="UP000663828"/>
    </source>
</evidence>
<reference evidence="2" key="1">
    <citation type="submission" date="2021-02" db="EMBL/GenBank/DDBJ databases">
        <authorList>
            <person name="Nowell W R."/>
        </authorList>
    </citation>
    <scope>NUCLEOTIDE SEQUENCE</scope>
</reference>
<comment type="caution">
    <text evidence="2">The sequence shown here is derived from an EMBL/GenBank/DDBJ whole genome shotgun (WGS) entry which is preliminary data.</text>
</comment>
<proteinExistence type="predicted"/>
<sequence>THRDMQTKLQISNQIVTCLNAYCTEATDQKMYHELVQQWHQRFEIEVIQSINVPPALQKLVPFAEKVNPYVGAHAWREFLQQHTAINGKHTAPSFRTMNNEMWNEDEPSSPG</sequence>
<gene>
    <name evidence="2" type="ORF">XAT740_LOCUS64415</name>
</gene>
<evidence type="ECO:0000256" key="1">
    <source>
        <dbReference type="SAM" id="MobiDB-lite"/>
    </source>
</evidence>
<dbReference type="Proteomes" id="UP000663828">
    <property type="component" value="Unassembled WGS sequence"/>
</dbReference>
<feature type="non-terminal residue" evidence="2">
    <location>
        <position position="1"/>
    </location>
</feature>